<accession>A0ACC5RDG5</accession>
<evidence type="ECO:0000313" key="1">
    <source>
        <dbReference type="EMBL" id="MBK1870682.1"/>
    </source>
</evidence>
<name>A0ACC5RDG5_9HYPH</name>
<gene>
    <name evidence="1" type="ORF">JHL16_30230</name>
</gene>
<proteinExistence type="predicted"/>
<keyword evidence="2" id="KW-1185">Reference proteome</keyword>
<organism evidence="1 2">
    <name type="scientific">Taklimakanibacter albus</name>
    <dbReference type="NCBI Taxonomy" id="2800327"/>
    <lineage>
        <taxon>Bacteria</taxon>
        <taxon>Pseudomonadati</taxon>
        <taxon>Pseudomonadota</taxon>
        <taxon>Alphaproteobacteria</taxon>
        <taxon>Hyphomicrobiales</taxon>
        <taxon>Aestuariivirgaceae</taxon>
        <taxon>Taklimakanibacter</taxon>
    </lineage>
</organism>
<evidence type="ECO:0000313" key="2">
    <source>
        <dbReference type="Proteomes" id="UP000616151"/>
    </source>
</evidence>
<comment type="caution">
    <text evidence="1">The sequence shown here is derived from an EMBL/GenBank/DDBJ whole genome shotgun (WGS) entry which is preliminary data.</text>
</comment>
<sequence length="159" mass="17780">MATQVQFERDYAAFGSEARPFEMEDAVGFVIAEFSLHDGCPFYPIGAVLGAKISTVWLGEGVSPEGDESRHAIIFKMREDYPFFEIVMRGKDGARWGGSLYGQVLEVTDEVIAGHRVLIVTADDTKVRYEFNARLGQYVSCICCDDVMPTMRIARSQLH</sequence>
<dbReference type="Proteomes" id="UP000616151">
    <property type="component" value="Unassembled WGS sequence"/>
</dbReference>
<reference evidence="1" key="1">
    <citation type="submission" date="2021-01" db="EMBL/GenBank/DDBJ databases">
        <authorList>
            <person name="Sun Q."/>
        </authorList>
    </citation>
    <scope>NUCLEOTIDE SEQUENCE</scope>
    <source>
        <strain evidence="1">YIM B02566</strain>
    </source>
</reference>
<dbReference type="EMBL" id="JAENHL010000008">
    <property type="protein sequence ID" value="MBK1870682.1"/>
    <property type="molecule type" value="Genomic_DNA"/>
</dbReference>
<protein>
    <submittedName>
        <fullName evidence="1">Uncharacterized protein</fullName>
    </submittedName>
</protein>